<keyword evidence="2" id="KW-0472">Membrane</keyword>
<evidence type="ECO:0000313" key="4">
    <source>
        <dbReference type="Proteomes" id="UP000246975"/>
    </source>
</evidence>
<evidence type="ECO:0000256" key="1">
    <source>
        <dbReference type="SAM" id="MobiDB-lite"/>
    </source>
</evidence>
<feature type="region of interest" description="Disordered" evidence="1">
    <location>
        <begin position="256"/>
        <end position="292"/>
    </location>
</feature>
<feature type="transmembrane region" description="Helical" evidence="2">
    <location>
        <begin position="20"/>
        <end position="44"/>
    </location>
</feature>
<accession>A0A2U8UJ23</accession>
<evidence type="ECO:0000313" key="3">
    <source>
        <dbReference type="EMBL" id="AWN03669.1"/>
    </source>
</evidence>
<organism evidence="3 4">
    <name type="scientific">Gordonia phage Jace</name>
    <dbReference type="NCBI Taxonomy" id="2182360"/>
    <lineage>
        <taxon>Viruses</taxon>
        <taxon>Duplodnaviria</taxon>
        <taxon>Heunggongvirae</taxon>
        <taxon>Uroviricota</taxon>
        <taxon>Caudoviricetes</taxon>
        <taxon>Jacevirus</taxon>
        <taxon>Jacevirus jace</taxon>
    </lineage>
</organism>
<dbReference type="GeneID" id="54992213"/>
<reference evidence="3 4" key="1">
    <citation type="submission" date="2018-03" db="EMBL/GenBank/DDBJ databases">
        <authorList>
            <person name="Garlena R.A."/>
            <person name="Russell D.A."/>
            <person name="Pope W.H."/>
            <person name="Jacobs-Sera D."/>
            <person name="Hatfull G.F."/>
        </authorList>
    </citation>
    <scope>NUCLEOTIDE SEQUENCE [LARGE SCALE GENOMIC DNA]</scope>
</reference>
<dbReference type="RefSeq" id="YP_009801695.1">
    <property type="nucleotide sequence ID" value="NC_047974.1"/>
</dbReference>
<gene>
    <name evidence="3" type="primary">49</name>
    <name evidence="3" type="ORF">PBI_JACE_49</name>
</gene>
<evidence type="ECO:0000256" key="2">
    <source>
        <dbReference type="SAM" id="Phobius"/>
    </source>
</evidence>
<keyword evidence="2" id="KW-1133">Transmembrane helix</keyword>
<dbReference type="EMBL" id="MH153804">
    <property type="protein sequence ID" value="AWN03669.1"/>
    <property type="molecule type" value="Genomic_DNA"/>
</dbReference>
<keyword evidence="4" id="KW-1185">Reference proteome</keyword>
<protein>
    <submittedName>
        <fullName evidence="3">Uncharacterized protein</fullName>
    </submittedName>
</protein>
<dbReference type="KEGG" id="vg:54992213"/>
<keyword evidence="2" id="KW-0812">Transmembrane</keyword>
<dbReference type="Proteomes" id="UP000246975">
    <property type="component" value="Segment"/>
</dbReference>
<sequence length="292" mass="31800">MSTHVLASDTTDLVSAWATAIGAGGTVVAATAAVAAGVVAIRTLRATKRDSRDRSRPMVGALLERDPHPSGRCLDLVVRSFGPSVAYGVEVWFDPPLEDTGTTSGQGSFVPLILGRYCNAIPNMMPGVELRSLWFAPGEMENGVLQNDEPIPDRVTVTIRYTDRPRETHPNATVYTDTFVLDVAAMRGEVVSTHTDDHLGLHKRTTKAMEKMAPAIEQVAKDIHRIEDYVKPDEVREREAARLAEARRAVEEMDRLRQARRAQLAAASEGEPDVESTPDAAPTPELVSEGEH</sequence>
<proteinExistence type="predicted"/>
<name>A0A2U8UJ23_9CAUD</name>